<evidence type="ECO:0000256" key="7">
    <source>
        <dbReference type="ARBA" id="ARBA00022763"/>
    </source>
</evidence>
<dbReference type="Pfam" id="PF22619">
    <property type="entry name" value="DNA_polI_exo1"/>
    <property type="match status" value="1"/>
</dbReference>
<evidence type="ECO:0000256" key="2">
    <source>
        <dbReference type="ARBA" id="ARBA00012417"/>
    </source>
</evidence>
<dbReference type="Pfam" id="PF00476">
    <property type="entry name" value="DNA_pol_A"/>
    <property type="match status" value="1"/>
</dbReference>
<evidence type="ECO:0000256" key="5">
    <source>
        <dbReference type="ARBA" id="ARBA00022695"/>
    </source>
</evidence>
<dbReference type="PANTHER" id="PTHR10133">
    <property type="entry name" value="DNA POLYMERASE I"/>
    <property type="match status" value="1"/>
</dbReference>
<evidence type="ECO:0000256" key="10">
    <source>
        <dbReference type="ARBA" id="ARBA00023204"/>
    </source>
</evidence>
<dbReference type="CDD" id="cd08637">
    <property type="entry name" value="DNA_pol_A_pol_I_C"/>
    <property type="match status" value="1"/>
</dbReference>
<evidence type="ECO:0000259" key="14">
    <source>
        <dbReference type="SMART" id="SM00475"/>
    </source>
</evidence>
<dbReference type="SMART" id="SM00475">
    <property type="entry name" value="53EXOc"/>
    <property type="match status" value="1"/>
</dbReference>
<evidence type="ECO:0000256" key="3">
    <source>
        <dbReference type="ARBA" id="ARBA00020311"/>
    </source>
</evidence>
<dbReference type="GO" id="GO:0003887">
    <property type="term" value="F:DNA-directed DNA polymerase activity"/>
    <property type="evidence" value="ECO:0007669"/>
    <property type="project" value="UniProtKB-UniRule"/>
</dbReference>
<keyword evidence="9 13" id="KW-0238">DNA-binding</keyword>
<dbReference type="SUPFAM" id="SSF56672">
    <property type="entry name" value="DNA/RNA polymerases"/>
    <property type="match status" value="1"/>
</dbReference>
<dbReference type="Gene3D" id="3.30.420.10">
    <property type="entry name" value="Ribonuclease H-like superfamily/Ribonuclease H"/>
    <property type="match status" value="1"/>
</dbReference>
<dbReference type="Pfam" id="PF01367">
    <property type="entry name" value="5_3_exonuc"/>
    <property type="match status" value="1"/>
</dbReference>
<dbReference type="Gene3D" id="1.10.150.20">
    <property type="entry name" value="5' to 3' exonuclease, C-terminal subdomain"/>
    <property type="match status" value="2"/>
</dbReference>
<keyword evidence="5 13" id="KW-0548">Nucleotidyltransferase</keyword>
<evidence type="ECO:0000256" key="12">
    <source>
        <dbReference type="NCBIfam" id="TIGR00593"/>
    </source>
</evidence>
<dbReference type="InterPro" id="IPR008918">
    <property type="entry name" value="HhH2"/>
</dbReference>
<dbReference type="InterPro" id="IPR002298">
    <property type="entry name" value="DNA_polymerase_A"/>
</dbReference>
<keyword evidence="8 13" id="KW-0239">DNA-directed DNA polymerase</keyword>
<accession>A0A6J4Q4X9</accession>
<dbReference type="GO" id="GO:0006302">
    <property type="term" value="P:double-strand break repair"/>
    <property type="evidence" value="ECO:0007669"/>
    <property type="project" value="TreeGrafter"/>
</dbReference>
<dbReference type="SUPFAM" id="SSF88723">
    <property type="entry name" value="PIN domain-like"/>
    <property type="match status" value="1"/>
</dbReference>
<protein>
    <recommendedName>
        <fullName evidence="3 12">DNA polymerase I</fullName>
        <ecNumber evidence="2 12">2.7.7.7</ecNumber>
    </recommendedName>
</protein>
<dbReference type="Gene3D" id="3.40.50.1010">
    <property type="entry name" value="5'-nuclease"/>
    <property type="match status" value="1"/>
</dbReference>
<dbReference type="InterPro" id="IPR029060">
    <property type="entry name" value="PIN-like_dom_sf"/>
</dbReference>
<dbReference type="SMART" id="SM00482">
    <property type="entry name" value="POLAc"/>
    <property type="match status" value="1"/>
</dbReference>
<dbReference type="InterPro" id="IPR020046">
    <property type="entry name" value="5-3_exonucl_a-hlix_arch_N"/>
</dbReference>
<evidence type="ECO:0000256" key="13">
    <source>
        <dbReference type="RuleBase" id="RU004460"/>
    </source>
</evidence>
<dbReference type="EMBL" id="CADCUR010000310">
    <property type="protein sequence ID" value="CAA9432170.1"/>
    <property type="molecule type" value="Genomic_DNA"/>
</dbReference>
<dbReference type="EC" id="2.7.7.7" evidence="2 12"/>
<dbReference type="InterPro" id="IPR036279">
    <property type="entry name" value="5-3_exonuclease_C_sf"/>
</dbReference>
<dbReference type="PANTHER" id="PTHR10133:SF27">
    <property type="entry name" value="DNA POLYMERASE NU"/>
    <property type="match status" value="1"/>
</dbReference>
<dbReference type="NCBIfam" id="TIGR00593">
    <property type="entry name" value="pola"/>
    <property type="match status" value="1"/>
</dbReference>
<name>A0A6J4Q4X9_9BACT</name>
<dbReference type="AlphaFoldDB" id="A0A6J4Q4X9"/>
<reference evidence="16" key="1">
    <citation type="submission" date="2020-02" db="EMBL/GenBank/DDBJ databases">
        <authorList>
            <person name="Meier V. D."/>
        </authorList>
    </citation>
    <scope>NUCLEOTIDE SEQUENCE</scope>
    <source>
        <strain evidence="16">AVDCRST_MAG74</strain>
    </source>
</reference>
<sequence length="905" mass="101746">MLQENPKRVFLIDTMSHIFRAFFAPMGSRTEPLRNSRGQVTQAVFVFTNMLRKLLNDEKPDYIAAIFDSSTPTFRHDNFAGYKANRADMPDDLKSQMPYIKRVCEAFNIPMLKTDGFEADDLIGTLAHKIAAENMQAVIVSNDKDMCQLVRDPLIVCMRQNSQNVKRKVAVPPVEWCGEAWVKNKFGVEPKQIIDLLGLMGDSIDSIPGAPGIGEKGAMKIIQEFGSAEEAMRRADEVTHKTYRESLQNNQDIIRQSVELATIHTSVPVELDLEKFKYDAPNRQLAYALFRELEFTSLTREFADSAPLFDGLESAVLGIPERRYQTIKTSQDLDKLVRKLWEIEHWSFNVDDSNSPKNAASYQKIEPCGVAIATGAGASFYVDLQNFEGGKEIAVAALKDILSNGFLAKCTHDWKRNLAVLKTLDIEPESIEDDTLLAAYLLDSSRASYAVSLLAMQNLSQEAATEIPEGWTEEGYRAAERADFAFQLAPLLRKKLQEDGLEAIYTDIELPLVPLLYRMEMAGLKVDTTVLKGLSDFISTETETLSAKIFELAGREFNIGSPKQVGEVLEELNIGSSKKTATGQMSTSKDVMTELAETYELPRLILEFRELDKLRATYADALPKLLGADGRIHGHLNQTVTTTGRLSSSEPNLQNIPIRTELGQQIRKAFIPEANYKLISADYSQLELRLLAQITRDERMLEAFQNGEDIHAQTAELVFGAKTPAELKIARRNAKITNFAIAYAVEAYGLSQRVGISRVEAKKVIEDYYETYKGVKTFMEETPKIAREQGYVTSIYGRRRYVPAIKDRNFNVRHRAEREAINLPIQGTASDIVKIAMLKVDAALRHENLKTRIIMQVHDELLLESPDEEVERAMKIVRKEMETAVELDVPLLVEIGAGENWMTAK</sequence>
<dbReference type="InterPro" id="IPR036397">
    <property type="entry name" value="RNaseH_sf"/>
</dbReference>
<feature type="domain" description="5'-3' exonuclease" evidence="14">
    <location>
        <begin position="7"/>
        <end position="279"/>
    </location>
</feature>
<dbReference type="CDD" id="cd09859">
    <property type="entry name" value="PIN_53EXO"/>
    <property type="match status" value="1"/>
</dbReference>
<evidence type="ECO:0000313" key="16">
    <source>
        <dbReference type="EMBL" id="CAA9432170.1"/>
    </source>
</evidence>
<dbReference type="InterPro" id="IPR002421">
    <property type="entry name" value="5-3_exonuclease"/>
</dbReference>
<dbReference type="InterPro" id="IPR001098">
    <property type="entry name" value="DNA-dir_DNA_pol_A_palm_dom"/>
</dbReference>
<dbReference type="InterPro" id="IPR018320">
    <property type="entry name" value="DNA_polymerase_1"/>
</dbReference>
<keyword evidence="7 13" id="KW-0227">DNA damage</keyword>
<dbReference type="InterPro" id="IPR020045">
    <property type="entry name" value="DNA_polI_H3TH"/>
</dbReference>
<gene>
    <name evidence="13" type="primary">polA</name>
    <name evidence="16" type="ORF">AVDCRST_MAG74-3803</name>
</gene>
<evidence type="ECO:0000256" key="6">
    <source>
        <dbReference type="ARBA" id="ARBA00022705"/>
    </source>
</evidence>
<dbReference type="InterPro" id="IPR054690">
    <property type="entry name" value="DNA_polI_exonuclease"/>
</dbReference>
<dbReference type="InterPro" id="IPR043502">
    <property type="entry name" value="DNA/RNA_pol_sf"/>
</dbReference>
<evidence type="ECO:0000256" key="1">
    <source>
        <dbReference type="ARBA" id="ARBA00007705"/>
    </source>
</evidence>
<evidence type="ECO:0000256" key="9">
    <source>
        <dbReference type="ARBA" id="ARBA00023125"/>
    </source>
</evidence>
<keyword evidence="13" id="KW-0378">Hydrolase</keyword>
<evidence type="ECO:0000256" key="4">
    <source>
        <dbReference type="ARBA" id="ARBA00022679"/>
    </source>
</evidence>
<dbReference type="FunFam" id="1.10.150.20:FF:000002">
    <property type="entry name" value="DNA polymerase I"/>
    <property type="match status" value="1"/>
</dbReference>
<dbReference type="GO" id="GO:0003677">
    <property type="term" value="F:DNA binding"/>
    <property type="evidence" value="ECO:0007669"/>
    <property type="project" value="UniProtKB-UniRule"/>
</dbReference>
<keyword evidence="4 13" id="KW-0808">Transferase</keyword>
<keyword evidence="10 13" id="KW-0234">DNA repair</keyword>
<evidence type="ECO:0000259" key="15">
    <source>
        <dbReference type="SMART" id="SM00482"/>
    </source>
</evidence>
<comment type="catalytic activity">
    <reaction evidence="11 13">
        <text>DNA(n) + a 2'-deoxyribonucleoside 5'-triphosphate = DNA(n+1) + diphosphate</text>
        <dbReference type="Rhea" id="RHEA:22508"/>
        <dbReference type="Rhea" id="RHEA-COMP:17339"/>
        <dbReference type="Rhea" id="RHEA-COMP:17340"/>
        <dbReference type="ChEBI" id="CHEBI:33019"/>
        <dbReference type="ChEBI" id="CHEBI:61560"/>
        <dbReference type="ChEBI" id="CHEBI:173112"/>
        <dbReference type="EC" id="2.7.7.7"/>
    </reaction>
</comment>
<dbReference type="FunFam" id="1.10.150.20:FF:000003">
    <property type="entry name" value="DNA polymerase I"/>
    <property type="match status" value="1"/>
</dbReference>
<keyword evidence="13" id="KW-0269">Exonuclease</keyword>
<dbReference type="Gene3D" id="3.30.70.370">
    <property type="match status" value="1"/>
</dbReference>
<dbReference type="CDD" id="cd06140">
    <property type="entry name" value="DNA_polA_I_Bacillus_like_exo"/>
    <property type="match status" value="1"/>
</dbReference>
<dbReference type="Pfam" id="PF02739">
    <property type="entry name" value="5_3_exonuc_N"/>
    <property type="match status" value="1"/>
</dbReference>
<evidence type="ECO:0000256" key="8">
    <source>
        <dbReference type="ARBA" id="ARBA00022932"/>
    </source>
</evidence>
<dbReference type="InterPro" id="IPR012337">
    <property type="entry name" value="RNaseH-like_sf"/>
</dbReference>
<dbReference type="SUPFAM" id="SSF47807">
    <property type="entry name" value="5' to 3' exonuclease, C-terminal subdomain"/>
    <property type="match status" value="1"/>
</dbReference>
<proteinExistence type="inferred from homology"/>
<dbReference type="PRINTS" id="PR00868">
    <property type="entry name" value="DNAPOLI"/>
</dbReference>
<keyword evidence="13" id="KW-0540">Nuclease</keyword>
<dbReference type="GO" id="GO:0008409">
    <property type="term" value="F:5'-3' exonuclease activity"/>
    <property type="evidence" value="ECO:0007669"/>
    <property type="project" value="UniProtKB-UniRule"/>
</dbReference>
<dbReference type="SMART" id="SM00279">
    <property type="entry name" value="HhH2"/>
    <property type="match status" value="1"/>
</dbReference>
<feature type="domain" description="DNA-directed DNA polymerase family A palm" evidence="15">
    <location>
        <begin position="663"/>
        <end position="869"/>
    </location>
</feature>
<comment type="similarity">
    <text evidence="1 13">Belongs to the DNA polymerase type-A family.</text>
</comment>
<keyword evidence="6 13" id="KW-0235">DNA replication</keyword>
<dbReference type="CDD" id="cd09898">
    <property type="entry name" value="H3TH_53EXO"/>
    <property type="match status" value="1"/>
</dbReference>
<dbReference type="Gene3D" id="1.20.1060.10">
    <property type="entry name" value="Taq DNA Polymerase, Chain T, domain 4"/>
    <property type="match status" value="1"/>
</dbReference>
<comment type="function">
    <text evidence="13">In addition to polymerase activity, this DNA polymerase exhibits 5'-3' exonuclease activity.</text>
</comment>
<evidence type="ECO:0000256" key="11">
    <source>
        <dbReference type="ARBA" id="ARBA00049244"/>
    </source>
</evidence>
<dbReference type="SUPFAM" id="SSF53098">
    <property type="entry name" value="Ribonuclease H-like"/>
    <property type="match status" value="1"/>
</dbReference>
<dbReference type="NCBIfam" id="NF004397">
    <property type="entry name" value="PRK05755.1"/>
    <property type="match status" value="1"/>
</dbReference>
<dbReference type="GO" id="GO:0006261">
    <property type="term" value="P:DNA-templated DNA replication"/>
    <property type="evidence" value="ECO:0007669"/>
    <property type="project" value="UniProtKB-UniRule"/>
</dbReference>
<organism evidence="16">
    <name type="scientific">uncultured Pyrinomonadaceae bacterium</name>
    <dbReference type="NCBI Taxonomy" id="2283094"/>
    <lineage>
        <taxon>Bacteria</taxon>
        <taxon>Pseudomonadati</taxon>
        <taxon>Acidobacteriota</taxon>
        <taxon>Blastocatellia</taxon>
        <taxon>Blastocatellales</taxon>
        <taxon>Pyrinomonadaceae</taxon>
        <taxon>environmental samples</taxon>
    </lineage>
</organism>